<accession>A0AAV1DN49</accession>
<dbReference type="Proteomes" id="UP001161247">
    <property type="component" value="Chromosome 6"/>
</dbReference>
<evidence type="ECO:0000313" key="2">
    <source>
        <dbReference type="Proteomes" id="UP001161247"/>
    </source>
</evidence>
<dbReference type="AlphaFoldDB" id="A0AAV1DN49"/>
<keyword evidence="2" id="KW-1185">Reference proteome</keyword>
<dbReference type="EMBL" id="OX459123">
    <property type="protein sequence ID" value="CAI9108430.1"/>
    <property type="molecule type" value="Genomic_DNA"/>
</dbReference>
<protein>
    <submittedName>
        <fullName evidence="1">OLC1v1008014C1</fullName>
    </submittedName>
</protein>
<name>A0AAV1DN49_OLDCO</name>
<organism evidence="1 2">
    <name type="scientific">Oldenlandia corymbosa var. corymbosa</name>
    <dbReference type="NCBI Taxonomy" id="529605"/>
    <lineage>
        <taxon>Eukaryota</taxon>
        <taxon>Viridiplantae</taxon>
        <taxon>Streptophyta</taxon>
        <taxon>Embryophyta</taxon>
        <taxon>Tracheophyta</taxon>
        <taxon>Spermatophyta</taxon>
        <taxon>Magnoliopsida</taxon>
        <taxon>eudicotyledons</taxon>
        <taxon>Gunneridae</taxon>
        <taxon>Pentapetalae</taxon>
        <taxon>asterids</taxon>
        <taxon>lamiids</taxon>
        <taxon>Gentianales</taxon>
        <taxon>Rubiaceae</taxon>
        <taxon>Rubioideae</taxon>
        <taxon>Spermacoceae</taxon>
        <taxon>Hedyotis-Oldenlandia complex</taxon>
        <taxon>Oldenlandia</taxon>
    </lineage>
</organism>
<gene>
    <name evidence="1" type="ORF">OLC1_LOCUS16520</name>
</gene>
<proteinExistence type="predicted"/>
<reference evidence="1" key="1">
    <citation type="submission" date="2023-03" db="EMBL/GenBank/DDBJ databases">
        <authorList>
            <person name="Julca I."/>
        </authorList>
    </citation>
    <scope>NUCLEOTIDE SEQUENCE</scope>
</reference>
<sequence>MAEVYAVKFDEELAKARKVKPMEMLDLAPDFDDLLNPYGPLDHYSLGPSFMADDTMLRRYVPVLHPENLTHKFRCTRFGRIRGWPWPSVKVNDPKQPRPVNCSREAMEGISRKICTRKAMICCNTFGSSVLEEHRKSVQLTGQKKASGSSSKKRIEAVDLSADESDAMVTNELQNQWKKMLVAAQSNMCPLIPNNS</sequence>
<evidence type="ECO:0000313" key="1">
    <source>
        <dbReference type="EMBL" id="CAI9108430.1"/>
    </source>
</evidence>